<dbReference type="OrthoDB" id="9808590at2"/>
<dbReference type="Proteomes" id="UP000192343">
    <property type="component" value="Unassembled WGS sequence"/>
</dbReference>
<feature type="domain" description="Starch synthase catalytic" evidence="10">
    <location>
        <begin position="8"/>
        <end position="244"/>
    </location>
</feature>
<dbReference type="STRING" id="1963862.B4O97_13055"/>
<accession>A0A1Y1RVY7</accession>
<dbReference type="EMBL" id="MWQY01000014">
    <property type="protein sequence ID" value="ORC34236.1"/>
    <property type="molecule type" value="Genomic_DNA"/>
</dbReference>
<dbReference type="InterPro" id="IPR013534">
    <property type="entry name" value="Starch_synth_cat_dom"/>
</dbReference>
<dbReference type="PANTHER" id="PTHR45825:SF11">
    <property type="entry name" value="ALPHA AMYLASE DOMAIN-CONTAINING PROTEIN"/>
    <property type="match status" value="1"/>
</dbReference>
<dbReference type="NCBIfam" id="NF001899">
    <property type="entry name" value="PRK00654.1-2"/>
    <property type="match status" value="1"/>
</dbReference>
<evidence type="ECO:0000313" key="12">
    <source>
        <dbReference type="Proteomes" id="UP000192343"/>
    </source>
</evidence>
<evidence type="ECO:0000256" key="6">
    <source>
        <dbReference type="ARBA" id="ARBA00022679"/>
    </source>
</evidence>
<feature type="domain" description="Glycosyl transferase family 1" evidence="9">
    <location>
        <begin position="302"/>
        <end position="451"/>
    </location>
</feature>
<comment type="catalytic activity">
    <reaction evidence="1 8">
        <text>[(1-&gt;4)-alpha-D-glucosyl](n) + ADP-alpha-D-glucose = [(1-&gt;4)-alpha-D-glucosyl](n+1) + ADP + H(+)</text>
        <dbReference type="Rhea" id="RHEA:18189"/>
        <dbReference type="Rhea" id="RHEA-COMP:9584"/>
        <dbReference type="Rhea" id="RHEA-COMP:9587"/>
        <dbReference type="ChEBI" id="CHEBI:15378"/>
        <dbReference type="ChEBI" id="CHEBI:15444"/>
        <dbReference type="ChEBI" id="CHEBI:57498"/>
        <dbReference type="ChEBI" id="CHEBI:456216"/>
        <dbReference type="EC" id="2.4.1.21"/>
    </reaction>
</comment>
<dbReference type="EC" id="2.4.1.21" evidence="8"/>
<comment type="pathway">
    <text evidence="3 8">Glycan biosynthesis; glycogen biosynthesis.</text>
</comment>
<evidence type="ECO:0000313" key="11">
    <source>
        <dbReference type="EMBL" id="ORC34236.1"/>
    </source>
</evidence>
<evidence type="ECO:0000256" key="1">
    <source>
        <dbReference type="ARBA" id="ARBA00001478"/>
    </source>
</evidence>
<keyword evidence="6 8" id="KW-0808">Transferase</keyword>
<evidence type="ECO:0000256" key="7">
    <source>
        <dbReference type="ARBA" id="ARBA00023056"/>
    </source>
</evidence>
<evidence type="ECO:0000256" key="2">
    <source>
        <dbReference type="ARBA" id="ARBA00002764"/>
    </source>
</evidence>
<dbReference type="CDD" id="cd03791">
    <property type="entry name" value="GT5_Glycogen_synthase_DULL1-like"/>
    <property type="match status" value="1"/>
</dbReference>
<keyword evidence="5 8" id="KW-0328">Glycosyltransferase</keyword>
<keyword evidence="12" id="KW-1185">Reference proteome</keyword>
<dbReference type="InterPro" id="IPR011835">
    <property type="entry name" value="GS/SS"/>
</dbReference>
<dbReference type="AlphaFoldDB" id="A0A1Y1RVY7"/>
<evidence type="ECO:0000256" key="5">
    <source>
        <dbReference type="ARBA" id="ARBA00022676"/>
    </source>
</evidence>
<dbReference type="GO" id="GO:0004373">
    <property type="term" value="F:alpha-1,4-glucan glucosyltransferase (UDP-glucose donor) activity"/>
    <property type="evidence" value="ECO:0007669"/>
    <property type="project" value="InterPro"/>
</dbReference>
<dbReference type="Pfam" id="PF08323">
    <property type="entry name" value="Glyco_transf_5"/>
    <property type="match status" value="1"/>
</dbReference>
<dbReference type="PANTHER" id="PTHR45825">
    <property type="entry name" value="GRANULE-BOUND STARCH SYNTHASE 1, CHLOROPLASTIC/AMYLOPLASTIC"/>
    <property type="match status" value="1"/>
</dbReference>
<comment type="function">
    <text evidence="2 8">Synthesizes alpha-1,4-glucan chains using ADP-glucose.</text>
</comment>
<dbReference type="Pfam" id="PF00534">
    <property type="entry name" value="Glycos_transf_1"/>
    <property type="match status" value="1"/>
</dbReference>
<dbReference type="RefSeq" id="WP_083051456.1">
    <property type="nucleotide sequence ID" value="NZ_MWQY01000014.1"/>
</dbReference>
<comment type="caution">
    <text evidence="11">The sequence shown here is derived from an EMBL/GenBank/DDBJ whole genome shotgun (WGS) entry which is preliminary data.</text>
</comment>
<name>A0A1Y1RVY7_9SPIO</name>
<sequence length="504" mass="57147">MPSRNVLKILMVSSEAVPFAKSGGLADMVGSLAKHLAGLGHDVKMLIPAYRGVDYTREESINVSVNVGFRTENTVCGRTTLAGSNVSVYLLEHPYFTERKGIYGNEEEEFFADNAKRFALLSRAAFSLLRAIDWKPDVIHSHDWPTALVPVYLRTLERNQGFEGTISLFTIHNIGYQGIFSLHDLHYTRLRLKDVCLEKGEHLEQLNFLRGGIRCADYVSTVSPQYAREIRTTRFGHGLEAELEKRREDLFGILNGIDAEIWNPETDSYLPLNYSKTSLEKKLQVKTILQEESGLSVDPGIPLIGIVSRLVEQKGFRELCGPGETALKDILDRGDCQIVILGTGEKWCEEVLRSLAAEYENLRVRIGFDEKLAHMIEGGSDFFLMPSRYEPCGLNQMYSLRYGTVPIVRRTGGLADTVISREEDPARENGFLFEEITGEAIRSAVAEAVRIYREEPDRILRMRMNGMSEDFSWNHSAERYVELYRYGLRRGRHPDTEESFDIQA</sequence>
<evidence type="ECO:0000259" key="9">
    <source>
        <dbReference type="Pfam" id="PF00534"/>
    </source>
</evidence>
<evidence type="ECO:0000256" key="4">
    <source>
        <dbReference type="ARBA" id="ARBA00010281"/>
    </source>
</evidence>
<evidence type="ECO:0000259" key="10">
    <source>
        <dbReference type="Pfam" id="PF08323"/>
    </source>
</evidence>
<gene>
    <name evidence="8" type="primary">glgA</name>
    <name evidence="11" type="ORF">B4O97_13055</name>
</gene>
<dbReference type="SUPFAM" id="SSF53756">
    <property type="entry name" value="UDP-Glycosyltransferase/glycogen phosphorylase"/>
    <property type="match status" value="1"/>
</dbReference>
<comment type="similarity">
    <text evidence="4 8">Belongs to the glycosyltransferase 1 family. Bacterial/plant glycogen synthase subfamily.</text>
</comment>
<feature type="binding site" evidence="8">
    <location>
        <position position="21"/>
    </location>
    <ligand>
        <name>ADP-alpha-D-glucose</name>
        <dbReference type="ChEBI" id="CHEBI:57498"/>
    </ligand>
</feature>
<dbReference type="NCBIfam" id="TIGR02095">
    <property type="entry name" value="glgA"/>
    <property type="match status" value="1"/>
</dbReference>
<organism evidence="11 12">
    <name type="scientific">Marispirochaeta aestuarii</name>
    <dbReference type="NCBI Taxonomy" id="1963862"/>
    <lineage>
        <taxon>Bacteria</taxon>
        <taxon>Pseudomonadati</taxon>
        <taxon>Spirochaetota</taxon>
        <taxon>Spirochaetia</taxon>
        <taxon>Spirochaetales</taxon>
        <taxon>Spirochaetaceae</taxon>
        <taxon>Marispirochaeta</taxon>
    </lineage>
</organism>
<evidence type="ECO:0000256" key="8">
    <source>
        <dbReference type="HAMAP-Rule" id="MF_00484"/>
    </source>
</evidence>
<dbReference type="InterPro" id="IPR001296">
    <property type="entry name" value="Glyco_trans_1"/>
</dbReference>
<reference evidence="11 12" key="1">
    <citation type="submission" date="2017-03" db="EMBL/GenBank/DDBJ databases">
        <title>Draft Genome sequence of Marispirochaeta sp. strain JC444.</title>
        <authorList>
            <person name="Shivani Y."/>
            <person name="Subhash Y."/>
            <person name="Sasikala C."/>
            <person name="Ramana C."/>
        </authorList>
    </citation>
    <scope>NUCLEOTIDE SEQUENCE [LARGE SCALE GENOMIC DNA]</scope>
    <source>
        <strain evidence="11 12">JC444</strain>
    </source>
</reference>
<dbReference type="GO" id="GO:0005978">
    <property type="term" value="P:glycogen biosynthetic process"/>
    <property type="evidence" value="ECO:0007669"/>
    <property type="project" value="UniProtKB-UniRule"/>
</dbReference>
<protein>
    <recommendedName>
        <fullName evidence="8">Glycogen synthase</fullName>
        <ecNumber evidence="8">2.4.1.21</ecNumber>
    </recommendedName>
    <alternativeName>
        <fullName evidence="8">Starch [bacterial glycogen] synthase</fullName>
    </alternativeName>
</protein>
<dbReference type="UniPathway" id="UPA00164"/>
<dbReference type="GO" id="GO:0009011">
    <property type="term" value="F:alpha-1,4-glucan glucosyltransferase (ADP-glucose donor) activity"/>
    <property type="evidence" value="ECO:0007669"/>
    <property type="project" value="UniProtKB-UniRule"/>
</dbReference>
<keyword evidence="7 8" id="KW-0320">Glycogen biosynthesis</keyword>
<proteinExistence type="inferred from homology"/>
<dbReference type="Gene3D" id="3.40.50.2000">
    <property type="entry name" value="Glycogen Phosphorylase B"/>
    <property type="match status" value="2"/>
</dbReference>
<dbReference type="HAMAP" id="MF_00484">
    <property type="entry name" value="Glycogen_synth"/>
    <property type="match status" value="1"/>
</dbReference>
<evidence type="ECO:0000256" key="3">
    <source>
        <dbReference type="ARBA" id="ARBA00004964"/>
    </source>
</evidence>